<proteinExistence type="predicted"/>
<comment type="caution">
    <text evidence="1">The sequence shown here is derived from an EMBL/GenBank/DDBJ whole genome shotgun (WGS) entry which is preliminary data.</text>
</comment>
<dbReference type="AlphaFoldDB" id="A0A9P6I478"/>
<dbReference type="EMBL" id="JAATWM020000017">
    <property type="protein sequence ID" value="KAF9876642.1"/>
    <property type="molecule type" value="Genomic_DNA"/>
</dbReference>
<organism evidence="1 2">
    <name type="scientific">Colletotrichum karsti</name>
    <dbReference type="NCBI Taxonomy" id="1095194"/>
    <lineage>
        <taxon>Eukaryota</taxon>
        <taxon>Fungi</taxon>
        <taxon>Dikarya</taxon>
        <taxon>Ascomycota</taxon>
        <taxon>Pezizomycotina</taxon>
        <taxon>Sordariomycetes</taxon>
        <taxon>Hypocreomycetidae</taxon>
        <taxon>Glomerellales</taxon>
        <taxon>Glomerellaceae</taxon>
        <taxon>Colletotrichum</taxon>
        <taxon>Colletotrichum boninense species complex</taxon>
    </lineage>
</organism>
<dbReference type="RefSeq" id="XP_038746103.1">
    <property type="nucleotide sequence ID" value="XM_038888767.1"/>
</dbReference>
<evidence type="ECO:0000313" key="1">
    <source>
        <dbReference type="EMBL" id="KAF9876642.1"/>
    </source>
</evidence>
<keyword evidence="2" id="KW-1185">Reference proteome</keyword>
<evidence type="ECO:0000313" key="2">
    <source>
        <dbReference type="Proteomes" id="UP000781932"/>
    </source>
</evidence>
<dbReference type="Proteomes" id="UP000781932">
    <property type="component" value="Unassembled WGS sequence"/>
</dbReference>
<accession>A0A9P6I478</accession>
<reference evidence="1" key="2">
    <citation type="submission" date="2020-11" db="EMBL/GenBank/DDBJ databases">
        <title>Whole genome sequencing of Colletotrichum sp.</title>
        <authorList>
            <person name="Li H."/>
        </authorList>
    </citation>
    <scope>NUCLEOTIDE SEQUENCE</scope>
    <source>
        <strain evidence="1">CkLH20</strain>
    </source>
</reference>
<dbReference type="GeneID" id="62161841"/>
<reference evidence="1" key="1">
    <citation type="submission" date="2020-03" db="EMBL/GenBank/DDBJ databases">
        <authorList>
            <person name="He L."/>
        </authorList>
    </citation>
    <scope>NUCLEOTIDE SEQUENCE</scope>
    <source>
        <strain evidence="1">CkLH20</strain>
    </source>
</reference>
<name>A0A9P6I478_9PEZI</name>
<sequence length="211" mass="24211">MYLFDEDLETKGYLGHFLRQAFPGHKETPFHQLLPALVGNRSIEYFWENPLARGLGAKIDHVKLFSGRGLILRLSKTNWDDINGSQFFQGRLNWHCQQVGPGEKRRQERDEKWVTVTEASLGGKGDIYVACPLGEIRELIGDIKTLLNIGSIWASLDVNHWEGSWSELAQAESLYPKCLVNLEDPRAMRLYNNLELNKWCLTAAEQRIEII</sequence>
<protein>
    <submittedName>
        <fullName evidence="1">Uncharacterized protein</fullName>
    </submittedName>
</protein>
<gene>
    <name evidence="1" type="ORF">CkaCkLH20_06050</name>
</gene>